<evidence type="ECO:0000256" key="1">
    <source>
        <dbReference type="ARBA" id="ARBA00022448"/>
    </source>
</evidence>
<dbReference type="CDD" id="cd03230">
    <property type="entry name" value="ABC_DR_subfamily_A"/>
    <property type="match status" value="1"/>
</dbReference>
<proteinExistence type="predicted"/>
<keyword evidence="2" id="KW-0547">Nucleotide-binding</keyword>
<evidence type="ECO:0000313" key="6">
    <source>
        <dbReference type="EMBL" id="MDT4511406.1"/>
    </source>
</evidence>
<evidence type="ECO:0000256" key="3">
    <source>
        <dbReference type="ARBA" id="ARBA00022840"/>
    </source>
</evidence>
<evidence type="ECO:0000256" key="2">
    <source>
        <dbReference type="ARBA" id="ARBA00022741"/>
    </source>
</evidence>
<dbReference type="AlphaFoldDB" id="A0A0P0GD50"/>
<accession>A0A0P0GD50</accession>
<dbReference type="PROSITE" id="PS50893">
    <property type="entry name" value="ABC_TRANSPORTER_2"/>
    <property type="match status" value="1"/>
</dbReference>
<keyword evidence="1" id="KW-0813">Transport</keyword>
<dbReference type="InterPro" id="IPR003439">
    <property type="entry name" value="ABC_transporter-like_ATP-bd"/>
</dbReference>
<dbReference type="SUPFAM" id="SSF52540">
    <property type="entry name" value="P-loop containing nucleoside triphosphate hydrolases"/>
    <property type="match status" value="1"/>
</dbReference>
<reference evidence="5 7" key="1">
    <citation type="journal article" date="2015" name="Science">
        <title>Genetic determinants of in vivo fitness and diet responsiveness in multiple human gut Bacteroides.</title>
        <authorList>
            <person name="Wu M."/>
            <person name="McNulty N.P."/>
            <person name="Rodionov D.A."/>
            <person name="Khoroshkin M.S."/>
            <person name="Griffin N.W."/>
            <person name="Cheng J."/>
            <person name="Latreille P."/>
            <person name="Kerstetter R.A."/>
            <person name="Terrapon N."/>
            <person name="Henrissat B."/>
            <person name="Osterman A.L."/>
            <person name="Gordon J.I."/>
        </authorList>
    </citation>
    <scope>NUCLEOTIDE SEQUENCE [LARGE SCALE GENOMIC DNA]</scope>
    <source>
        <strain evidence="5 7">WH2</strain>
    </source>
</reference>
<dbReference type="PATRIC" id="fig|246787.4.peg.604"/>
<dbReference type="PANTHER" id="PTHR42939">
    <property type="entry name" value="ABC TRANSPORTER ATP-BINDING PROTEIN ALBC-RELATED"/>
    <property type="match status" value="1"/>
</dbReference>
<organism evidence="5 7">
    <name type="scientific">Bacteroides cellulosilyticus</name>
    <dbReference type="NCBI Taxonomy" id="246787"/>
    <lineage>
        <taxon>Bacteria</taxon>
        <taxon>Pseudomonadati</taxon>
        <taxon>Bacteroidota</taxon>
        <taxon>Bacteroidia</taxon>
        <taxon>Bacteroidales</taxon>
        <taxon>Bacteroidaceae</taxon>
        <taxon>Bacteroides</taxon>
    </lineage>
</organism>
<dbReference type="GeneID" id="66308010"/>
<dbReference type="InterPro" id="IPR027417">
    <property type="entry name" value="P-loop_NTPase"/>
</dbReference>
<dbReference type="Pfam" id="PF00005">
    <property type="entry name" value="ABC_tran"/>
    <property type="match status" value="1"/>
</dbReference>
<dbReference type="EMBL" id="JAVSNH010000001">
    <property type="protein sequence ID" value="MDT4511406.1"/>
    <property type="molecule type" value="Genomic_DNA"/>
</dbReference>
<dbReference type="SMART" id="SM00382">
    <property type="entry name" value="AAA"/>
    <property type="match status" value="1"/>
</dbReference>
<dbReference type="RefSeq" id="WP_022208698.1">
    <property type="nucleotide sequence ID" value="NZ_CP012801.1"/>
</dbReference>
<dbReference type="GO" id="GO:0005524">
    <property type="term" value="F:ATP binding"/>
    <property type="evidence" value="ECO:0007669"/>
    <property type="project" value="UniProtKB-KW"/>
</dbReference>
<dbReference type="PANTHER" id="PTHR42939:SF1">
    <property type="entry name" value="ABC TRANSPORTER ATP-BINDING PROTEIN ALBC-RELATED"/>
    <property type="match status" value="1"/>
</dbReference>
<dbReference type="KEGG" id="bcel:BcellWH2_00582"/>
<reference evidence="6" key="2">
    <citation type="submission" date="2023-08" db="EMBL/GenBank/DDBJ databases">
        <title>Reintroducing virulent viruses to syntetic microbiomes.</title>
        <authorList>
            <person name="Wilde J."/>
            <person name="Boyes R."/>
            <person name="Robinson A.V."/>
            <person name="Daisley B.A."/>
            <person name="Allen-Vercoe E."/>
        </authorList>
    </citation>
    <scope>NUCLEOTIDE SEQUENCE</scope>
    <source>
        <strain evidence="6">225I_12FAA</strain>
    </source>
</reference>
<dbReference type="Proteomes" id="UP000061809">
    <property type="component" value="Chromosome"/>
</dbReference>
<dbReference type="Gene3D" id="3.40.50.300">
    <property type="entry name" value="P-loop containing nucleotide triphosphate hydrolases"/>
    <property type="match status" value="1"/>
</dbReference>
<dbReference type="InterPro" id="IPR003593">
    <property type="entry name" value="AAA+_ATPase"/>
</dbReference>
<dbReference type="EMBL" id="CP012801">
    <property type="protein sequence ID" value="ALJ57850.1"/>
    <property type="molecule type" value="Genomic_DNA"/>
</dbReference>
<evidence type="ECO:0000313" key="5">
    <source>
        <dbReference type="EMBL" id="ALJ57850.1"/>
    </source>
</evidence>
<feature type="domain" description="ABC transporter" evidence="4">
    <location>
        <begin position="2"/>
        <end position="226"/>
    </location>
</feature>
<keyword evidence="3 5" id="KW-0067">ATP-binding</keyword>
<dbReference type="GO" id="GO:0016887">
    <property type="term" value="F:ATP hydrolysis activity"/>
    <property type="evidence" value="ECO:0007669"/>
    <property type="project" value="InterPro"/>
</dbReference>
<name>A0A0P0GD50_9BACE</name>
<sequence>MIKIENISYGYKPKQPIFSDISLKVGSGIYGLLGENGVGKTTLIHLICGLLFPWKGECSIDNSNSARRSPELLSRYFFLPEEMQMPTESIYQFAARHSVFYPRFSRKDFEQNLEELHIDGKQKLSAVSYGQQKKAMLAYALALHTPLTLLDEPTNGLDITSRQALKRIISRTVDDESTLFISTHQAHDFENLLDHLIILSEGEILLNRSLDEISERLLFVRTAYLPEDSLYSEQDLHGYFSILPNEEGEENTPDIELLYKAVLQVPEKIKMIWNE</sequence>
<dbReference type="InterPro" id="IPR051782">
    <property type="entry name" value="ABC_Transporter_VariousFunc"/>
</dbReference>
<gene>
    <name evidence="5" type="primary">ytrB</name>
    <name evidence="5" type="ORF">BcellWH2_00582</name>
    <name evidence="6" type="ORF">RO785_10490</name>
</gene>
<dbReference type="Proteomes" id="UP001266995">
    <property type="component" value="Unassembled WGS sequence"/>
</dbReference>
<protein>
    <submittedName>
        <fullName evidence="5 6">ABC transporter ATP-binding protein</fullName>
    </submittedName>
</protein>
<evidence type="ECO:0000313" key="7">
    <source>
        <dbReference type="Proteomes" id="UP000061809"/>
    </source>
</evidence>
<evidence type="ECO:0000259" key="4">
    <source>
        <dbReference type="PROSITE" id="PS50893"/>
    </source>
</evidence>